<name>A0AA39PLW4_9AGAR</name>
<keyword evidence="2" id="KW-0812">Transmembrane</keyword>
<evidence type="ECO:0000256" key="1">
    <source>
        <dbReference type="SAM" id="MobiDB-lite"/>
    </source>
</evidence>
<evidence type="ECO:0000256" key="3">
    <source>
        <dbReference type="SAM" id="SignalP"/>
    </source>
</evidence>
<comment type="caution">
    <text evidence="4">The sequence shown here is derived from an EMBL/GenBank/DDBJ whole genome shotgun (WGS) entry which is preliminary data.</text>
</comment>
<feature type="chain" id="PRO_5041428260" description="Mid2 domain-containing protein" evidence="3">
    <location>
        <begin position="16"/>
        <end position="343"/>
    </location>
</feature>
<accession>A0AA39PLW4</accession>
<evidence type="ECO:0000313" key="5">
    <source>
        <dbReference type="Proteomes" id="UP001175228"/>
    </source>
</evidence>
<sequence>MLLPILLCCIKFAHSNGFHFDEFSGKVLSLGIPIHLSWYFDIGDPDEVFLQRRHIHEQFFFQGDVIPTQITHPNGTINVTFPSNGLFIVDAIASGTDHLNLLNSSGLFDFSVASESGNSATTLTSTFSMSSPGETGQTPSTSAIPPSTSSANGNRNRKLSIIIGTIIGSVLFLLFLLGGAILLRRRNYLRLKHHLLPNPKIISDRQSFSSLSPLNRLTEKEDGDAVSPGIVPSLTNVVDIQLLSSERDLERLGEDVVGTRHSCLEASTPLRADTSEPQMGGSAEQQEGPQSTTRGEGPPASPAAMGQMATEILRLTNQVRQLVFKREAGEFPGSTSDPPPPYA</sequence>
<organism evidence="4 5">
    <name type="scientific">Armillaria luteobubalina</name>
    <dbReference type="NCBI Taxonomy" id="153913"/>
    <lineage>
        <taxon>Eukaryota</taxon>
        <taxon>Fungi</taxon>
        <taxon>Dikarya</taxon>
        <taxon>Basidiomycota</taxon>
        <taxon>Agaricomycotina</taxon>
        <taxon>Agaricomycetes</taxon>
        <taxon>Agaricomycetidae</taxon>
        <taxon>Agaricales</taxon>
        <taxon>Marasmiineae</taxon>
        <taxon>Physalacriaceae</taxon>
        <taxon>Armillaria</taxon>
    </lineage>
</organism>
<dbReference type="Proteomes" id="UP001175228">
    <property type="component" value="Unassembled WGS sequence"/>
</dbReference>
<evidence type="ECO:0000256" key="2">
    <source>
        <dbReference type="SAM" id="Phobius"/>
    </source>
</evidence>
<proteinExistence type="predicted"/>
<feature type="compositionally biased region" description="Polar residues" evidence="1">
    <location>
        <begin position="283"/>
        <end position="294"/>
    </location>
</feature>
<evidence type="ECO:0008006" key="6">
    <source>
        <dbReference type="Google" id="ProtNLM"/>
    </source>
</evidence>
<feature type="region of interest" description="Disordered" evidence="1">
    <location>
        <begin position="264"/>
        <end position="312"/>
    </location>
</feature>
<feature type="compositionally biased region" description="Low complexity" evidence="1">
    <location>
        <begin position="138"/>
        <end position="151"/>
    </location>
</feature>
<evidence type="ECO:0000313" key="4">
    <source>
        <dbReference type="EMBL" id="KAK0486730.1"/>
    </source>
</evidence>
<feature type="transmembrane region" description="Helical" evidence="2">
    <location>
        <begin position="159"/>
        <end position="183"/>
    </location>
</feature>
<reference evidence="4" key="1">
    <citation type="submission" date="2023-06" db="EMBL/GenBank/DDBJ databases">
        <authorList>
            <consortium name="Lawrence Berkeley National Laboratory"/>
            <person name="Ahrendt S."/>
            <person name="Sahu N."/>
            <person name="Indic B."/>
            <person name="Wong-Bajracharya J."/>
            <person name="Merenyi Z."/>
            <person name="Ke H.-M."/>
            <person name="Monk M."/>
            <person name="Kocsube S."/>
            <person name="Drula E."/>
            <person name="Lipzen A."/>
            <person name="Balint B."/>
            <person name="Henrissat B."/>
            <person name="Andreopoulos B."/>
            <person name="Martin F.M."/>
            <person name="Harder C.B."/>
            <person name="Rigling D."/>
            <person name="Ford K.L."/>
            <person name="Foster G.D."/>
            <person name="Pangilinan J."/>
            <person name="Papanicolaou A."/>
            <person name="Barry K."/>
            <person name="LaButti K."/>
            <person name="Viragh M."/>
            <person name="Koriabine M."/>
            <person name="Yan M."/>
            <person name="Riley R."/>
            <person name="Champramary S."/>
            <person name="Plett K.L."/>
            <person name="Tsai I.J."/>
            <person name="Slot J."/>
            <person name="Sipos G."/>
            <person name="Plett J."/>
            <person name="Nagy L.G."/>
            <person name="Grigoriev I.V."/>
        </authorList>
    </citation>
    <scope>NUCLEOTIDE SEQUENCE</scope>
    <source>
        <strain evidence="4">HWK02</strain>
    </source>
</reference>
<keyword evidence="5" id="KW-1185">Reference proteome</keyword>
<keyword evidence="2" id="KW-1133">Transmembrane helix</keyword>
<gene>
    <name evidence="4" type="ORF">EDD18DRAFT_663931</name>
</gene>
<dbReference type="EMBL" id="JAUEPU010000045">
    <property type="protein sequence ID" value="KAK0486730.1"/>
    <property type="molecule type" value="Genomic_DNA"/>
</dbReference>
<keyword evidence="2" id="KW-0472">Membrane</keyword>
<protein>
    <recommendedName>
        <fullName evidence="6">Mid2 domain-containing protein</fullName>
    </recommendedName>
</protein>
<feature type="compositionally biased region" description="Polar residues" evidence="1">
    <location>
        <begin position="123"/>
        <end position="137"/>
    </location>
</feature>
<dbReference type="AlphaFoldDB" id="A0AA39PLW4"/>
<keyword evidence="3" id="KW-0732">Signal</keyword>
<feature type="signal peptide" evidence="3">
    <location>
        <begin position="1"/>
        <end position="15"/>
    </location>
</feature>
<feature type="region of interest" description="Disordered" evidence="1">
    <location>
        <begin position="123"/>
        <end position="153"/>
    </location>
</feature>